<organism evidence="3 4">
    <name type="scientific">Aduncisulcus paluster</name>
    <dbReference type="NCBI Taxonomy" id="2918883"/>
    <lineage>
        <taxon>Eukaryota</taxon>
        <taxon>Metamonada</taxon>
        <taxon>Carpediemonas-like organisms</taxon>
        <taxon>Aduncisulcus</taxon>
    </lineage>
</organism>
<comment type="caution">
    <text evidence="3">The sequence shown here is derived from an EMBL/GenBank/DDBJ whole genome shotgun (WGS) entry which is preliminary data.</text>
</comment>
<dbReference type="PANTHER" id="PTHR10804">
    <property type="entry name" value="PROTEASE FAMILY M24 METHIONYL AMINOPEPTIDASE, AMINOPEPTIDASE P"/>
    <property type="match status" value="1"/>
</dbReference>
<accession>A0ABQ5KWG3</accession>
<sequence length="360" mass="39564">MEEGDIPHTPEDPAVLDKYQKAGEACSAAMTEVLQAVAPGVKVHELCRFGDESMLKHVTRALKRVKCEKGIAIPTTVCRNNIASGYSPSSSDDSLEVGDIVKIDLGVHIDGYVAQACNTIVVGIGDEPLEGLGADLYCSLFYGCEAALRLLRPGRTNRDVTKVLTSIAETFGVTCISEVKGYEMKQWVHDGINTIDMGSSDEISDQFEFKPWQVYSIDLMITNGSGKLHKSPVKPSIFTRDVQITKKPRMDAARHALGEIDKKFPVFPFHKNWLTTKNAAFGVSECEKLDCIIPTPILHETPGKLVARMKFTALITGSNTLRLTPGYTPVINPSKEITDPEILAILKMNTRRSKKKKGKK</sequence>
<dbReference type="InterPro" id="IPR036390">
    <property type="entry name" value="WH_DNA-bd_sf"/>
</dbReference>
<evidence type="ECO:0000313" key="4">
    <source>
        <dbReference type="Proteomes" id="UP001057375"/>
    </source>
</evidence>
<feature type="domain" description="Peptidase M24" evidence="2">
    <location>
        <begin position="18"/>
        <end position="222"/>
    </location>
</feature>
<protein>
    <submittedName>
        <fullName evidence="3">DNA binding protein</fullName>
    </submittedName>
</protein>
<dbReference type="Pfam" id="PF00557">
    <property type="entry name" value="Peptidase_M24"/>
    <property type="match status" value="1"/>
</dbReference>
<dbReference type="SUPFAM" id="SSF46785">
    <property type="entry name" value="Winged helix' DNA-binding domain"/>
    <property type="match status" value="1"/>
</dbReference>
<dbReference type="EMBL" id="BQXS01011298">
    <property type="protein sequence ID" value="GKT36776.1"/>
    <property type="molecule type" value="Genomic_DNA"/>
</dbReference>
<evidence type="ECO:0000313" key="3">
    <source>
        <dbReference type="EMBL" id="GKT36776.1"/>
    </source>
</evidence>
<reference evidence="3" key="1">
    <citation type="submission" date="2022-03" db="EMBL/GenBank/DDBJ databases">
        <title>Draft genome sequence of Aduncisulcus paluster, a free-living microaerophilic Fornicata.</title>
        <authorList>
            <person name="Yuyama I."/>
            <person name="Kume K."/>
            <person name="Tamura T."/>
            <person name="Inagaki Y."/>
            <person name="Hashimoto T."/>
        </authorList>
    </citation>
    <scope>NUCLEOTIDE SEQUENCE</scope>
    <source>
        <strain evidence="3">NY0171</strain>
    </source>
</reference>
<dbReference type="InterPro" id="IPR047113">
    <property type="entry name" value="PA2G4/ARX1"/>
</dbReference>
<proteinExistence type="inferred from homology"/>
<keyword evidence="4" id="KW-1185">Reference proteome</keyword>
<dbReference type="InterPro" id="IPR000994">
    <property type="entry name" value="Pept_M24"/>
</dbReference>
<dbReference type="Gene3D" id="3.90.230.10">
    <property type="entry name" value="Creatinase/methionine aminopeptidase superfamily"/>
    <property type="match status" value="1"/>
</dbReference>
<name>A0ABQ5KWG3_9EUKA</name>
<evidence type="ECO:0000256" key="1">
    <source>
        <dbReference type="ARBA" id="ARBA00007319"/>
    </source>
</evidence>
<dbReference type="SUPFAM" id="SSF55920">
    <property type="entry name" value="Creatinase/aminopeptidase"/>
    <property type="match status" value="1"/>
</dbReference>
<evidence type="ECO:0000259" key="2">
    <source>
        <dbReference type="Pfam" id="PF00557"/>
    </source>
</evidence>
<dbReference type="InterPro" id="IPR036388">
    <property type="entry name" value="WH-like_DNA-bd_sf"/>
</dbReference>
<dbReference type="Gene3D" id="1.10.10.10">
    <property type="entry name" value="Winged helix-like DNA-binding domain superfamily/Winged helix DNA-binding domain"/>
    <property type="match status" value="1"/>
</dbReference>
<dbReference type="Proteomes" id="UP001057375">
    <property type="component" value="Unassembled WGS sequence"/>
</dbReference>
<dbReference type="InterPro" id="IPR036005">
    <property type="entry name" value="Creatinase/aminopeptidase-like"/>
</dbReference>
<dbReference type="PANTHER" id="PTHR10804:SF11">
    <property type="entry name" value="PROLIFERATION-ASSOCIATED PROTEIN 2G4"/>
    <property type="match status" value="1"/>
</dbReference>
<comment type="similarity">
    <text evidence="1">Belongs to the peptidase M24 family.</text>
</comment>
<gene>
    <name evidence="3" type="ORF">ADUPG1_009680</name>
</gene>